<evidence type="ECO:0000256" key="3">
    <source>
        <dbReference type="ARBA" id="ARBA00022737"/>
    </source>
</evidence>
<evidence type="ECO:0000259" key="10">
    <source>
        <dbReference type="Pfam" id="PF25019"/>
    </source>
</evidence>
<evidence type="ECO:0000256" key="4">
    <source>
        <dbReference type="ARBA" id="ARBA00022741"/>
    </source>
</evidence>
<dbReference type="Gene3D" id="3.40.50.300">
    <property type="entry name" value="P-loop containing nucleotide triphosphate hydrolases"/>
    <property type="match status" value="1"/>
</dbReference>
<dbReference type="GO" id="GO:0006952">
    <property type="term" value="P:defense response"/>
    <property type="evidence" value="ECO:0007669"/>
    <property type="project" value="UniProtKB-KW"/>
</dbReference>
<dbReference type="Pfam" id="PF23559">
    <property type="entry name" value="WHD_DRP"/>
    <property type="match status" value="1"/>
</dbReference>
<dbReference type="Pfam" id="PF18052">
    <property type="entry name" value="Rx_N"/>
    <property type="match status" value="1"/>
</dbReference>
<evidence type="ECO:0000256" key="1">
    <source>
        <dbReference type="ARBA" id="ARBA00008894"/>
    </source>
</evidence>
<dbReference type="InterPro" id="IPR041118">
    <property type="entry name" value="Rx_N"/>
</dbReference>
<dbReference type="AlphaFoldDB" id="A0ABD1GW13"/>
<sequence>MSCASIEILVQKLINAFKEELSLIRVLDEDVQQLHRTLLMIQVYLNNAQKECFNTQEAVKFWLRDLEAVAFDADNILDEITYHLLHNKLQKTMTPLDKDKVLSFLNHISHPKNMTPRIKQINMAFDSMNQKANRLGLKSMAVNVPTPALNASFNTDSSTCDSLFIGRDDDLLMLVDQIQIQIQIQIPQEMMFSILTIVGKDGVGKTTLTRDVFNHENLKAQFGSRIWVHVSRIFDPLVVFKSIISALTLETTDGTETEESILRKLRQALNAKTYLLVLDDVWNEDAPKWEKFINSISGITSTKGNVIIITTRDLEVVSLVKPLYNHLLNVLTDEDCFSIIKTKTFEKGDIPSRFEIIGKLIAKRCQGLPLAANIVAGMLHGLLRGRDWLLVEQEWFPDVERYDMLDFLRLSLDSLSSPSLNKCFTYCSIFPKGHKIVRQELIELWMAEGFLQSDRRNDMESVGTNLFNALLQYSLLVVAERDAYGNVESCMMHDLVHNLVSCVLGSSQNTDEVRYLFHGNGDGDLNRRTKEAEKYLRTLIFQGEITDTTVFSGFKSLHVLTLDCDKVTKLPSSISKLIYLRNLNISRTQIEILPDWICELSHLQTLHAFTRSLRELPSTFKYLISLRHLYIQSGVKLPAEIGRLTNLQALNFRVGEQKGYKIEELGSLDNLKRLSIVNLEKVLDSEDAKKAKLSEKQNLISLQLEWGGENGEGGRNGEPLQEKKERNDEAVLEALEPQPDLERLKIAGFKGKRFPLWTQKMAVDEGSSIGLDRLTEITLSNCQECEEIPTLEHLPNLKSLSLRRLGNVRLIKSSSYGIENNVKVIFPALESILLSNMAELSKWTHEEFANEVKVFPRLQSLKMYHCYKLECLPNWLFRDTRSLLELDIRHCPKLRELPDGLHALDSLEQITVRGCRNLKSIANPSGGGSLTSLRSLEICDCQELMTVVEPSAPSLRKVSVVELKSLQNLPRFLDCLAASPFLKLLSIVGVPKFMSISNVKSWPFHRLRKLEIDVSREWSKETCVAIQVTVDNILQNCGTSLGELTLTGLEMWESLPDSIRHLTAVYSLELENFGGKALPEWFGNLSSLTSLCLSDCTHLSGLPSLQSFIDLQELHIRDCPELRIESERHKILNRTLIYVNGHQL</sequence>
<keyword evidence="12" id="KW-1185">Reference proteome</keyword>
<feature type="domain" description="Disease resistance protein winged helix" evidence="9">
    <location>
        <begin position="429"/>
        <end position="500"/>
    </location>
</feature>
<evidence type="ECO:0000259" key="8">
    <source>
        <dbReference type="Pfam" id="PF18052"/>
    </source>
</evidence>
<dbReference type="InterPro" id="IPR032675">
    <property type="entry name" value="LRR_dom_sf"/>
</dbReference>
<dbReference type="PRINTS" id="PR00364">
    <property type="entry name" value="DISEASERSIST"/>
</dbReference>
<dbReference type="InterPro" id="IPR002182">
    <property type="entry name" value="NB-ARC"/>
</dbReference>
<name>A0ABD1GW13_SALDI</name>
<dbReference type="GO" id="GO:0051707">
    <property type="term" value="P:response to other organism"/>
    <property type="evidence" value="ECO:0007669"/>
    <property type="project" value="UniProtKB-ARBA"/>
</dbReference>
<accession>A0ABD1GW13</accession>
<keyword evidence="2" id="KW-0433">Leucine-rich repeat</keyword>
<dbReference type="FunFam" id="1.10.10.10:FF:000322">
    <property type="entry name" value="Probable disease resistance protein At1g63360"/>
    <property type="match status" value="1"/>
</dbReference>
<evidence type="ECO:0000256" key="5">
    <source>
        <dbReference type="ARBA" id="ARBA00022821"/>
    </source>
</evidence>
<keyword evidence="3" id="KW-0677">Repeat</keyword>
<dbReference type="InterPro" id="IPR058922">
    <property type="entry name" value="WHD_DRP"/>
</dbReference>
<dbReference type="Pfam" id="PF00931">
    <property type="entry name" value="NB-ARC"/>
    <property type="match status" value="1"/>
</dbReference>
<gene>
    <name evidence="11" type="ORF">AAHA92_16548</name>
</gene>
<dbReference type="EMBL" id="JBEAFC010000007">
    <property type="protein sequence ID" value="KAL1548302.1"/>
    <property type="molecule type" value="Genomic_DNA"/>
</dbReference>
<evidence type="ECO:0000313" key="11">
    <source>
        <dbReference type="EMBL" id="KAL1548302.1"/>
    </source>
</evidence>
<feature type="domain" description="R13L1/DRL21-like LRR repeat region" evidence="10">
    <location>
        <begin position="1062"/>
        <end position="1119"/>
    </location>
</feature>
<comment type="caution">
    <text evidence="11">The sequence shown here is derived from an EMBL/GenBank/DDBJ whole genome shotgun (WGS) entry which is preliminary data.</text>
</comment>
<dbReference type="InterPro" id="IPR027417">
    <property type="entry name" value="P-loop_NTPase"/>
</dbReference>
<dbReference type="Proteomes" id="UP001567538">
    <property type="component" value="Unassembled WGS sequence"/>
</dbReference>
<dbReference type="SUPFAM" id="SSF52058">
    <property type="entry name" value="L domain-like"/>
    <property type="match status" value="1"/>
</dbReference>
<dbReference type="PANTHER" id="PTHR36766">
    <property type="entry name" value="PLANT BROAD-SPECTRUM MILDEW RESISTANCE PROTEIN RPW8"/>
    <property type="match status" value="1"/>
</dbReference>
<keyword evidence="6" id="KW-0067">ATP-binding</keyword>
<feature type="domain" description="NB-ARC" evidence="7">
    <location>
        <begin position="191"/>
        <end position="347"/>
    </location>
</feature>
<feature type="domain" description="Disease resistance N-terminal" evidence="8">
    <location>
        <begin position="6"/>
        <end position="91"/>
    </location>
</feature>
<organism evidence="11 12">
    <name type="scientific">Salvia divinorum</name>
    <name type="common">Maria pastora</name>
    <name type="synonym">Diviner's sage</name>
    <dbReference type="NCBI Taxonomy" id="28513"/>
    <lineage>
        <taxon>Eukaryota</taxon>
        <taxon>Viridiplantae</taxon>
        <taxon>Streptophyta</taxon>
        <taxon>Embryophyta</taxon>
        <taxon>Tracheophyta</taxon>
        <taxon>Spermatophyta</taxon>
        <taxon>Magnoliopsida</taxon>
        <taxon>eudicotyledons</taxon>
        <taxon>Gunneridae</taxon>
        <taxon>Pentapetalae</taxon>
        <taxon>asterids</taxon>
        <taxon>lamiids</taxon>
        <taxon>Lamiales</taxon>
        <taxon>Lamiaceae</taxon>
        <taxon>Nepetoideae</taxon>
        <taxon>Mentheae</taxon>
        <taxon>Salviinae</taxon>
        <taxon>Salvia</taxon>
        <taxon>Salvia subgen. Calosphace</taxon>
    </lineage>
</organism>
<feature type="domain" description="R13L1/DRL21-like LRR repeat region" evidence="10">
    <location>
        <begin position="662"/>
        <end position="804"/>
    </location>
</feature>
<keyword evidence="4" id="KW-0547">Nucleotide-binding</keyword>
<dbReference type="Gene3D" id="1.20.5.4130">
    <property type="match status" value="1"/>
</dbReference>
<dbReference type="InterPro" id="IPR036388">
    <property type="entry name" value="WH-like_DNA-bd_sf"/>
</dbReference>
<dbReference type="Gene3D" id="3.80.10.10">
    <property type="entry name" value="Ribonuclease Inhibitor"/>
    <property type="match status" value="2"/>
</dbReference>
<dbReference type="Gene3D" id="1.10.10.10">
    <property type="entry name" value="Winged helix-like DNA-binding domain superfamily/Winged helix DNA-binding domain"/>
    <property type="match status" value="1"/>
</dbReference>
<dbReference type="PANTHER" id="PTHR36766:SF70">
    <property type="entry name" value="DISEASE RESISTANCE PROTEIN RGA4"/>
    <property type="match status" value="1"/>
</dbReference>
<protein>
    <submittedName>
        <fullName evidence="11">Disease resistance protein RGA4</fullName>
    </submittedName>
</protein>
<evidence type="ECO:0000256" key="6">
    <source>
        <dbReference type="ARBA" id="ARBA00022840"/>
    </source>
</evidence>
<dbReference type="GO" id="GO:0005524">
    <property type="term" value="F:ATP binding"/>
    <property type="evidence" value="ECO:0007669"/>
    <property type="project" value="UniProtKB-KW"/>
</dbReference>
<evidence type="ECO:0000256" key="2">
    <source>
        <dbReference type="ARBA" id="ARBA00022614"/>
    </source>
</evidence>
<comment type="similarity">
    <text evidence="1">Belongs to the disease resistance NB-LRR family.</text>
</comment>
<dbReference type="Pfam" id="PF25019">
    <property type="entry name" value="LRR_R13L1-DRL21"/>
    <property type="match status" value="2"/>
</dbReference>
<keyword evidence="5" id="KW-0611">Plant defense</keyword>
<evidence type="ECO:0000259" key="9">
    <source>
        <dbReference type="Pfam" id="PF23559"/>
    </source>
</evidence>
<dbReference type="SUPFAM" id="SSF52047">
    <property type="entry name" value="RNI-like"/>
    <property type="match status" value="1"/>
</dbReference>
<reference evidence="11 12" key="1">
    <citation type="submission" date="2024-06" db="EMBL/GenBank/DDBJ databases">
        <title>A chromosome level genome sequence of Diviner's sage (Salvia divinorum).</title>
        <authorList>
            <person name="Ford S.A."/>
            <person name="Ro D.-K."/>
            <person name="Ness R.W."/>
            <person name="Phillips M.A."/>
        </authorList>
    </citation>
    <scope>NUCLEOTIDE SEQUENCE [LARGE SCALE GENOMIC DNA]</scope>
    <source>
        <strain evidence="11">SAF-2024a</strain>
        <tissue evidence="11">Leaf</tissue>
    </source>
</reference>
<evidence type="ECO:0000259" key="7">
    <source>
        <dbReference type="Pfam" id="PF00931"/>
    </source>
</evidence>
<dbReference type="SUPFAM" id="SSF52540">
    <property type="entry name" value="P-loop containing nucleoside triphosphate hydrolases"/>
    <property type="match status" value="1"/>
</dbReference>
<proteinExistence type="inferred from homology"/>
<dbReference type="InterPro" id="IPR056789">
    <property type="entry name" value="LRR_R13L1-DRL21"/>
</dbReference>
<evidence type="ECO:0000313" key="12">
    <source>
        <dbReference type="Proteomes" id="UP001567538"/>
    </source>
</evidence>